<dbReference type="SMART" id="SM00028">
    <property type="entry name" value="TPR"/>
    <property type="match status" value="4"/>
</dbReference>
<feature type="repeat" description="TPR" evidence="3">
    <location>
        <begin position="147"/>
        <end position="180"/>
    </location>
</feature>
<dbReference type="InterPro" id="IPR050498">
    <property type="entry name" value="Ycf3"/>
</dbReference>
<keyword evidence="1" id="KW-0677">Repeat</keyword>
<feature type="signal peptide" evidence="4">
    <location>
        <begin position="1"/>
        <end position="25"/>
    </location>
</feature>
<dbReference type="GO" id="GO:0030246">
    <property type="term" value="F:carbohydrate binding"/>
    <property type="evidence" value="ECO:0007669"/>
    <property type="project" value="InterPro"/>
</dbReference>
<name>A0A1F5VH76_9BACT</name>
<reference evidence="5 6" key="1">
    <citation type="journal article" date="2016" name="Nat. Commun.">
        <title>Thousands of microbial genomes shed light on interconnected biogeochemical processes in an aquifer system.</title>
        <authorList>
            <person name="Anantharaman K."/>
            <person name="Brown C.T."/>
            <person name="Hug L.A."/>
            <person name="Sharon I."/>
            <person name="Castelle C.J."/>
            <person name="Probst A.J."/>
            <person name="Thomas B.C."/>
            <person name="Singh A."/>
            <person name="Wilkins M.J."/>
            <person name="Karaoz U."/>
            <person name="Brodie E.L."/>
            <person name="Williams K.H."/>
            <person name="Hubbard S.S."/>
            <person name="Banfield J.F."/>
        </authorList>
    </citation>
    <scope>NUCLEOTIDE SEQUENCE [LARGE SCALE GENOMIC DNA]</scope>
</reference>
<keyword evidence="4" id="KW-0732">Signal</keyword>
<gene>
    <name evidence="5" type="ORF">A2Y62_11995</name>
</gene>
<dbReference type="Pfam" id="PF13620">
    <property type="entry name" value="CarboxypepD_reg"/>
    <property type="match status" value="1"/>
</dbReference>
<dbReference type="Gene3D" id="2.60.40.1120">
    <property type="entry name" value="Carboxypeptidase-like, regulatory domain"/>
    <property type="match status" value="1"/>
</dbReference>
<comment type="caution">
    <text evidence="5">The sequence shown here is derived from an EMBL/GenBank/DDBJ whole genome shotgun (WGS) entry which is preliminary data.</text>
</comment>
<evidence type="ECO:0000256" key="4">
    <source>
        <dbReference type="SAM" id="SignalP"/>
    </source>
</evidence>
<organism evidence="5 6">
    <name type="scientific">Candidatus Fischerbacteria bacterium RBG_13_37_8</name>
    <dbReference type="NCBI Taxonomy" id="1817863"/>
    <lineage>
        <taxon>Bacteria</taxon>
        <taxon>Candidatus Fischeribacteriota</taxon>
    </lineage>
</organism>
<dbReference type="InterPro" id="IPR013784">
    <property type="entry name" value="Carb-bd-like_fold"/>
</dbReference>
<keyword evidence="2 3" id="KW-0802">TPR repeat</keyword>
<evidence type="ECO:0000256" key="2">
    <source>
        <dbReference type="ARBA" id="ARBA00022803"/>
    </source>
</evidence>
<evidence type="ECO:0000256" key="3">
    <source>
        <dbReference type="PROSITE-ProRule" id="PRU00339"/>
    </source>
</evidence>
<dbReference type="PANTHER" id="PTHR44858">
    <property type="entry name" value="TETRATRICOPEPTIDE REPEAT PROTEIN 6"/>
    <property type="match status" value="1"/>
</dbReference>
<dbReference type="SUPFAM" id="SSF49452">
    <property type="entry name" value="Starch-binding domain-like"/>
    <property type="match status" value="1"/>
</dbReference>
<accession>A0A1F5VH76</accession>
<protein>
    <submittedName>
        <fullName evidence="5">Uncharacterized protein</fullName>
    </submittedName>
</protein>
<dbReference type="STRING" id="1817863.A2Y62_11995"/>
<dbReference type="EMBL" id="MFGW01000175">
    <property type="protein sequence ID" value="OGF62792.1"/>
    <property type="molecule type" value="Genomic_DNA"/>
</dbReference>
<evidence type="ECO:0000256" key="1">
    <source>
        <dbReference type="ARBA" id="ARBA00022737"/>
    </source>
</evidence>
<dbReference type="Gene3D" id="1.25.40.10">
    <property type="entry name" value="Tetratricopeptide repeat domain"/>
    <property type="match status" value="2"/>
</dbReference>
<sequence>MKKLMTCIILTGLLITIFYSSLATASTWATVQGMVKTKDGKPIEGAMIVMQSATGAKMELLADKNGKWIAANIDPGDWNIVIGAEGYQPQKITVTLSAVRKNEPISTRLDPVPKAPTAKGDELYQAGKYKEAIDEYKNVLTQKPDLIRLYEKIGMAYYRLKDLDNAIENFKMMVEKAPDPKNSLINLSAVYIEKDNLEEALKYFNMLDETSISDPDLFYNFGLLTFKNSKIDEAIEFFKKCIVRDEIYYEAYYQLGLAYANKGNMEEAKKNFQKVVEIKPDSEEAALAKSMLEVM</sequence>
<dbReference type="PANTHER" id="PTHR44858:SF1">
    <property type="entry name" value="UDP-N-ACETYLGLUCOSAMINE--PEPTIDE N-ACETYLGLUCOSAMINYLTRANSFERASE SPINDLY-RELATED"/>
    <property type="match status" value="1"/>
</dbReference>
<dbReference type="InterPro" id="IPR011990">
    <property type="entry name" value="TPR-like_helical_dom_sf"/>
</dbReference>
<dbReference type="SUPFAM" id="SSF48452">
    <property type="entry name" value="TPR-like"/>
    <property type="match status" value="1"/>
</dbReference>
<evidence type="ECO:0000313" key="5">
    <source>
        <dbReference type="EMBL" id="OGF62792.1"/>
    </source>
</evidence>
<feature type="repeat" description="TPR" evidence="3">
    <location>
        <begin position="249"/>
        <end position="282"/>
    </location>
</feature>
<feature type="repeat" description="TPR" evidence="3">
    <location>
        <begin position="113"/>
        <end position="146"/>
    </location>
</feature>
<dbReference type="InterPro" id="IPR019734">
    <property type="entry name" value="TPR_rpt"/>
</dbReference>
<dbReference type="PROSITE" id="PS50005">
    <property type="entry name" value="TPR"/>
    <property type="match status" value="4"/>
</dbReference>
<dbReference type="PROSITE" id="PS50293">
    <property type="entry name" value="TPR_REGION"/>
    <property type="match status" value="1"/>
</dbReference>
<proteinExistence type="predicted"/>
<dbReference type="Pfam" id="PF13181">
    <property type="entry name" value="TPR_8"/>
    <property type="match status" value="2"/>
</dbReference>
<feature type="chain" id="PRO_5009521967" evidence="4">
    <location>
        <begin position="26"/>
        <end position="295"/>
    </location>
</feature>
<feature type="repeat" description="TPR" evidence="3">
    <location>
        <begin position="215"/>
        <end position="248"/>
    </location>
</feature>
<dbReference type="AlphaFoldDB" id="A0A1F5VH76"/>
<evidence type="ECO:0000313" key="6">
    <source>
        <dbReference type="Proteomes" id="UP000178943"/>
    </source>
</evidence>
<dbReference type="Proteomes" id="UP000178943">
    <property type="component" value="Unassembled WGS sequence"/>
</dbReference>
<dbReference type="Pfam" id="PF13414">
    <property type="entry name" value="TPR_11"/>
    <property type="match status" value="1"/>
</dbReference>